<evidence type="ECO:0000256" key="3">
    <source>
        <dbReference type="ARBA" id="ARBA00017473"/>
    </source>
</evidence>
<accession>A0A420FFY3</accession>
<feature type="active site" evidence="9">
    <location>
        <position position="134"/>
    </location>
</feature>
<dbReference type="Proteomes" id="UP000286402">
    <property type="component" value="Unassembled WGS sequence"/>
</dbReference>
<dbReference type="Pfam" id="PF08544">
    <property type="entry name" value="GHMP_kinases_C"/>
    <property type="match status" value="1"/>
</dbReference>
<keyword evidence="7 9" id="KW-0067">ATP-binding</keyword>
<comment type="catalytic activity">
    <reaction evidence="9">
        <text>4-CDP-2-C-methyl-D-erythritol + ATP = 4-CDP-2-C-methyl-D-erythritol 2-phosphate + ADP + H(+)</text>
        <dbReference type="Rhea" id="RHEA:18437"/>
        <dbReference type="ChEBI" id="CHEBI:15378"/>
        <dbReference type="ChEBI" id="CHEBI:30616"/>
        <dbReference type="ChEBI" id="CHEBI:57823"/>
        <dbReference type="ChEBI" id="CHEBI:57919"/>
        <dbReference type="ChEBI" id="CHEBI:456216"/>
        <dbReference type="EC" id="2.7.1.148"/>
    </reaction>
</comment>
<dbReference type="HAMAP" id="MF_00061">
    <property type="entry name" value="IspE"/>
    <property type="match status" value="1"/>
</dbReference>
<dbReference type="GO" id="GO:0005524">
    <property type="term" value="F:ATP binding"/>
    <property type="evidence" value="ECO:0007669"/>
    <property type="project" value="UniProtKB-UniRule"/>
</dbReference>
<keyword evidence="13" id="KW-1185">Reference proteome</keyword>
<dbReference type="AlphaFoldDB" id="A0A420FFY3"/>
<feature type="binding site" evidence="9">
    <location>
        <begin position="92"/>
        <end position="102"/>
    </location>
    <ligand>
        <name>ATP</name>
        <dbReference type="ChEBI" id="CHEBI:30616"/>
    </ligand>
</feature>
<dbReference type="GO" id="GO:0019288">
    <property type="term" value="P:isopentenyl diphosphate biosynthetic process, methylerythritol 4-phosphate pathway"/>
    <property type="evidence" value="ECO:0007669"/>
    <property type="project" value="UniProtKB-UniRule"/>
</dbReference>
<evidence type="ECO:0000256" key="6">
    <source>
        <dbReference type="ARBA" id="ARBA00022777"/>
    </source>
</evidence>
<evidence type="ECO:0000256" key="7">
    <source>
        <dbReference type="ARBA" id="ARBA00022840"/>
    </source>
</evidence>
<feature type="domain" description="GHMP kinase N-terminal" evidence="10">
    <location>
        <begin position="65"/>
        <end position="139"/>
    </location>
</feature>
<dbReference type="GO" id="GO:0016114">
    <property type="term" value="P:terpenoid biosynthetic process"/>
    <property type="evidence" value="ECO:0007669"/>
    <property type="project" value="UniProtKB-UniRule"/>
</dbReference>
<dbReference type="NCBIfam" id="TIGR00154">
    <property type="entry name" value="ispE"/>
    <property type="match status" value="1"/>
</dbReference>
<comment type="similarity">
    <text evidence="1 9">Belongs to the GHMP kinase family. IspE subfamily.</text>
</comment>
<keyword evidence="5 9" id="KW-0547">Nucleotide-binding</keyword>
<proteinExistence type="inferred from homology"/>
<evidence type="ECO:0000256" key="1">
    <source>
        <dbReference type="ARBA" id="ARBA00009684"/>
    </source>
</evidence>
<dbReference type="UniPathway" id="UPA00056">
    <property type="reaction ID" value="UER00094"/>
</dbReference>
<dbReference type="InterPro" id="IPR020568">
    <property type="entry name" value="Ribosomal_Su5_D2-typ_SF"/>
</dbReference>
<feature type="domain" description="GHMP kinase C-terminal" evidence="11">
    <location>
        <begin position="209"/>
        <end position="256"/>
    </location>
</feature>
<evidence type="ECO:0000313" key="13">
    <source>
        <dbReference type="Proteomes" id="UP000286402"/>
    </source>
</evidence>
<evidence type="ECO:0000256" key="9">
    <source>
        <dbReference type="HAMAP-Rule" id="MF_00061"/>
    </source>
</evidence>
<comment type="function">
    <text evidence="9">Catalyzes the phosphorylation of the position 2 hydroxy group of 4-diphosphocytidyl-2C-methyl-D-erythritol.</text>
</comment>
<dbReference type="InterPro" id="IPR014721">
    <property type="entry name" value="Ribsml_uS5_D2-typ_fold_subgr"/>
</dbReference>
<dbReference type="SUPFAM" id="SSF55060">
    <property type="entry name" value="GHMP Kinase, C-terminal domain"/>
    <property type="match status" value="1"/>
</dbReference>
<dbReference type="InterPro" id="IPR004424">
    <property type="entry name" value="IspE"/>
</dbReference>
<evidence type="ECO:0000259" key="11">
    <source>
        <dbReference type="Pfam" id="PF08544"/>
    </source>
</evidence>
<gene>
    <name evidence="9" type="primary">ispE</name>
    <name evidence="12" type="ORF">BCY89_16515</name>
</gene>
<dbReference type="EC" id="2.7.1.148" evidence="2 9"/>
<evidence type="ECO:0000259" key="10">
    <source>
        <dbReference type="Pfam" id="PF00288"/>
    </source>
</evidence>
<dbReference type="SUPFAM" id="SSF54211">
    <property type="entry name" value="Ribosomal protein S5 domain 2-like"/>
    <property type="match status" value="1"/>
</dbReference>
<evidence type="ECO:0000256" key="5">
    <source>
        <dbReference type="ARBA" id="ARBA00022741"/>
    </source>
</evidence>
<sequence>MILFANAKLNIGLQVIAKRTDGYHELNSVFYPLPIYDIIELLDTTGTETTLNIQGEHIPGNLRDNLCIRAFELLEKDYGIPPVSIDLIKQIPIGAGLGGGSADASFVLKGLNTLFQLNLTEEQLAGYAAKLGADCPFFIANNPVFATGIGTDFKDLNLNLDGYHIAVIMPNIHISTAEAYAGVQPKVPEVNLEEAIRLPIQEWKFHIRNDFEDGIFESYPLLKEIKETLYQKGAIYASMSGSGAAIYGIFWEKTDLSGLAKYGKIYHPTKL</sequence>
<dbReference type="InterPro" id="IPR036554">
    <property type="entry name" value="GHMP_kinase_C_sf"/>
</dbReference>
<dbReference type="Gene3D" id="3.30.230.10">
    <property type="match status" value="1"/>
</dbReference>
<dbReference type="InterPro" id="IPR013750">
    <property type="entry name" value="GHMP_kinase_C_dom"/>
</dbReference>
<dbReference type="GO" id="GO:0050515">
    <property type="term" value="F:4-(cytidine 5'-diphospho)-2-C-methyl-D-erythritol kinase activity"/>
    <property type="evidence" value="ECO:0007669"/>
    <property type="project" value="UniProtKB-UniRule"/>
</dbReference>
<dbReference type="InterPro" id="IPR006204">
    <property type="entry name" value="GHMP_kinase_N_dom"/>
</dbReference>
<evidence type="ECO:0000256" key="2">
    <source>
        <dbReference type="ARBA" id="ARBA00012052"/>
    </source>
</evidence>
<dbReference type="EMBL" id="MCAQ01000028">
    <property type="protein sequence ID" value="RKF31766.1"/>
    <property type="molecule type" value="Genomic_DNA"/>
</dbReference>
<dbReference type="PANTHER" id="PTHR43527:SF2">
    <property type="entry name" value="4-DIPHOSPHOCYTIDYL-2-C-METHYL-D-ERYTHRITOL KINASE, CHLOROPLASTIC"/>
    <property type="match status" value="1"/>
</dbReference>
<organism evidence="12 13">
    <name type="scientific">Sphingobacterium siyangense</name>
    <dbReference type="NCBI Taxonomy" id="459529"/>
    <lineage>
        <taxon>Bacteria</taxon>
        <taxon>Pseudomonadati</taxon>
        <taxon>Bacteroidota</taxon>
        <taxon>Sphingobacteriia</taxon>
        <taxon>Sphingobacteriales</taxon>
        <taxon>Sphingobacteriaceae</taxon>
        <taxon>Sphingobacterium</taxon>
    </lineage>
</organism>
<evidence type="ECO:0000256" key="8">
    <source>
        <dbReference type="ARBA" id="ARBA00032554"/>
    </source>
</evidence>
<keyword evidence="9" id="KW-0414">Isoprene biosynthesis</keyword>
<name>A0A420FFY3_9SPHI</name>
<evidence type="ECO:0000313" key="12">
    <source>
        <dbReference type="EMBL" id="RKF31766.1"/>
    </source>
</evidence>
<feature type="active site" evidence="9">
    <location>
        <position position="8"/>
    </location>
</feature>
<comment type="caution">
    <text evidence="12">The sequence shown here is derived from an EMBL/GenBank/DDBJ whole genome shotgun (WGS) entry which is preliminary data.</text>
</comment>
<dbReference type="RefSeq" id="WP_120336003.1">
    <property type="nucleotide sequence ID" value="NZ_JBPFRJ010000004.1"/>
</dbReference>
<dbReference type="PIRSF" id="PIRSF010376">
    <property type="entry name" value="IspE"/>
    <property type="match status" value="1"/>
</dbReference>
<dbReference type="PANTHER" id="PTHR43527">
    <property type="entry name" value="4-DIPHOSPHOCYTIDYL-2-C-METHYL-D-ERYTHRITOL KINASE, CHLOROPLASTIC"/>
    <property type="match status" value="1"/>
</dbReference>
<keyword evidence="6 9" id="KW-0418">Kinase</keyword>
<keyword evidence="4 9" id="KW-0808">Transferase</keyword>
<comment type="pathway">
    <text evidence="9">Isoprenoid biosynthesis; isopentenyl diphosphate biosynthesis via DXP pathway; isopentenyl diphosphate from 1-deoxy-D-xylulose 5-phosphate: step 3/6.</text>
</comment>
<dbReference type="Pfam" id="PF00288">
    <property type="entry name" value="GHMP_kinases_N"/>
    <property type="match status" value="1"/>
</dbReference>
<dbReference type="Gene3D" id="3.30.70.890">
    <property type="entry name" value="GHMP kinase, C-terminal domain"/>
    <property type="match status" value="1"/>
</dbReference>
<reference evidence="12 13" key="1">
    <citation type="submission" date="2016-07" db="EMBL/GenBank/DDBJ databases">
        <title>Genome analysis of Sphingobacterium siyangense T12B17.</title>
        <authorList>
            <person name="Xu D."/>
            <person name="Su Y."/>
            <person name="Zheng S."/>
        </authorList>
    </citation>
    <scope>NUCLEOTIDE SEQUENCE [LARGE SCALE GENOMIC DNA]</scope>
    <source>
        <strain evidence="12 13">T12B17</strain>
    </source>
</reference>
<protein>
    <recommendedName>
        <fullName evidence="3 9">4-diphosphocytidyl-2-C-methyl-D-erythritol kinase</fullName>
        <shortName evidence="9">CMK</shortName>
        <ecNumber evidence="2 9">2.7.1.148</ecNumber>
    </recommendedName>
    <alternativeName>
        <fullName evidence="8 9">4-(cytidine-5'-diphospho)-2-C-methyl-D-erythritol kinase</fullName>
    </alternativeName>
</protein>
<evidence type="ECO:0000256" key="4">
    <source>
        <dbReference type="ARBA" id="ARBA00022679"/>
    </source>
</evidence>